<keyword evidence="3" id="KW-1185">Reference proteome</keyword>
<sequence length="212" mass="22937">MREYSRRSALGLLGAAITVPVLAGEAVAVGNSTPVMVSLPADTWTQVNSANPNWSYWNTDRHEGAKVGYAWDGTARYRSFFQASIAALRGATVHDARFEVWLDHSPTGQPTPVDLFYTAPISPAIPLTWNNSGGHWRHHLATVSGNAWSGAGQPDQLLSFSGALTSAVQHAVFSDEGVVSLGLKAPDEANRYQWKRFRSADARLVVTYTPAA</sequence>
<comment type="caution">
    <text evidence="2">The sequence shown here is derived from an EMBL/GenBank/DDBJ whole genome shotgun (WGS) entry which is preliminary data.</text>
</comment>
<feature type="chain" id="PRO_5045061547" description="Tat pathway signal sequence domain protein" evidence="1">
    <location>
        <begin position="24"/>
        <end position="212"/>
    </location>
</feature>
<evidence type="ECO:0000256" key="1">
    <source>
        <dbReference type="SAM" id="SignalP"/>
    </source>
</evidence>
<accession>A0ABV6QJL7</accession>
<gene>
    <name evidence="2" type="ORF">ACFFGN_12275</name>
</gene>
<organism evidence="2 3">
    <name type="scientific">Kribbella deserti</name>
    <dbReference type="NCBI Taxonomy" id="1926257"/>
    <lineage>
        <taxon>Bacteria</taxon>
        <taxon>Bacillati</taxon>
        <taxon>Actinomycetota</taxon>
        <taxon>Actinomycetes</taxon>
        <taxon>Propionibacteriales</taxon>
        <taxon>Kribbellaceae</taxon>
        <taxon>Kribbella</taxon>
    </lineage>
</organism>
<reference evidence="2 3" key="1">
    <citation type="submission" date="2024-09" db="EMBL/GenBank/DDBJ databases">
        <authorList>
            <person name="Sun Q."/>
            <person name="Mori K."/>
        </authorList>
    </citation>
    <scope>NUCLEOTIDE SEQUENCE [LARGE SCALE GENOMIC DNA]</scope>
    <source>
        <strain evidence="2 3">CGMCC 1.15906</strain>
    </source>
</reference>
<dbReference type="EMBL" id="JBHLTC010000014">
    <property type="protein sequence ID" value="MFC0624844.1"/>
    <property type="molecule type" value="Genomic_DNA"/>
</dbReference>
<feature type="signal peptide" evidence="1">
    <location>
        <begin position="1"/>
        <end position="23"/>
    </location>
</feature>
<proteinExistence type="predicted"/>
<evidence type="ECO:0008006" key="4">
    <source>
        <dbReference type="Google" id="ProtNLM"/>
    </source>
</evidence>
<protein>
    <recommendedName>
        <fullName evidence="4">Tat pathway signal sequence domain protein</fullName>
    </recommendedName>
</protein>
<dbReference type="RefSeq" id="WP_380046635.1">
    <property type="nucleotide sequence ID" value="NZ_JBHLTC010000014.1"/>
</dbReference>
<keyword evidence="1" id="KW-0732">Signal</keyword>
<dbReference type="Proteomes" id="UP001589890">
    <property type="component" value="Unassembled WGS sequence"/>
</dbReference>
<evidence type="ECO:0000313" key="3">
    <source>
        <dbReference type="Proteomes" id="UP001589890"/>
    </source>
</evidence>
<evidence type="ECO:0000313" key="2">
    <source>
        <dbReference type="EMBL" id="MFC0624844.1"/>
    </source>
</evidence>
<name>A0ABV6QJL7_9ACTN</name>